<feature type="region of interest" description="Disordered" evidence="1">
    <location>
        <begin position="1"/>
        <end position="32"/>
    </location>
</feature>
<evidence type="ECO:0000256" key="1">
    <source>
        <dbReference type="SAM" id="MobiDB-lite"/>
    </source>
</evidence>
<name>A0A392THA4_9FABA</name>
<organism evidence="2 3">
    <name type="scientific">Trifolium medium</name>
    <dbReference type="NCBI Taxonomy" id="97028"/>
    <lineage>
        <taxon>Eukaryota</taxon>
        <taxon>Viridiplantae</taxon>
        <taxon>Streptophyta</taxon>
        <taxon>Embryophyta</taxon>
        <taxon>Tracheophyta</taxon>
        <taxon>Spermatophyta</taxon>
        <taxon>Magnoliopsida</taxon>
        <taxon>eudicotyledons</taxon>
        <taxon>Gunneridae</taxon>
        <taxon>Pentapetalae</taxon>
        <taxon>rosids</taxon>
        <taxon>fabids</taxon>
        <taxon>Fabales</taxon>
        <taxon>Fabaceae</taxon>
        <taxon>Papilionoideae</taxon>
        <taxon>50 kb inversion clade</taxon>
        <taxon>NPAAA clade</taxon>
        <taxon>Hologalegina</taxon>
        <taxon>IRL clade</taxon>
        <taxon>Trifolieae</taxon>
        <taxon>Trifolium</taxon>
    </lineage>
</organism>
<evidence type="ECO:0000313" key="3">
    <source>
        <dbReference type="Proteomes" id="UP000265520"/>
    </source>
</evidence>
<dbReference type="Proteomes" id="UP000265520">
    <property type="component" value="Unassembled WGS sequence"/>
</dbReference>
<feature type="non-terminal residue" evidence="2">
    <location>
        <position position="1"/>
    </location>
</feature>
<keyword evidence="3" id="KW-1185">Reference proteome</keyword>
<dbReference type="AlphaFoldDB" id="A0A392THA4"/>
<evidence type="ECO:0000313" key="2">
    <source>
        <dbReference type="EMBL" id="MCI60332.1"/>
    </source>
</evidence>
<feature type="non-terminal residue" evidence="2">
    <location>
        <position position="59"/>
    </location>
</feature>
<dbReference type="EMBL" id="LXQA010579577">
    <property type="protein sequence ID" value="MCI60332.1"/>
    <property type="molecule type" value="Genomic_DNA"/>
</dbReference>
<protein>
    <submittedName>
        <fullName evidence="2">Uncharacterized protein</fullName>
    </submittedName>
</protein>
<proteinExistence type="predicted"/>
<reference evidence="2 3" key="1">
    <citation type="journal article" date="2018" name="Front. Plant Sci.">
        <title>Red Clover (Trifolium pratense) and Zigzag Clover (T. medium) - A Picture of Genomic Similarities and Differences.</title>
        <authorList>
            <person name="Dluhosova J."/>
            <person name="Istvanek J."/>
            <person name="Nedelnik J."/>
            <person name="Repkova J."/>
        </authorList>
    </citation>
    <scope>NUCLEOTIDE SEQUENCE [LARGE SCALE GENOMIC DNA]</scope>
    <source>
        <strain evidence="3">cv. 10/8</strain>
        <tissue evidence="2">Leaf</tissue>
    </source>
</reference>
<accession>A0A392THA4</accession>
<sequence>SDQNRNQPRPNSSRPALATAATNESVESSQPAFSVTDLESLLRQLLPSGKTPAALSTTP</sequence>
<comment type="caution">
    <text evidence="2">The sequence shown here is derived from an EMBL/GenBank/DDBJ whole genome shotgun (WGS) entry which is preliminary data.</text>
</comment>